<dbReference type="SUPFAM" id="SSF46689">
    <property type="entry name" value="Homeodomain-like"/>
    <property type="match status" value="1"/>
</dbReference>
<dbReference type="InterPro" id="IPR050848">
    <property type="entry name" value="Homeobox_TF"/>
</dbReference>
<keyword evidence="3 6" id="KW-0238">DNA-binding</keyword>
<dbReference type="CDD" id="cd00086">
    <property type="entry name" value="homeodomain"/>
    <property type="match status" value="1"/>
</dbReference>
<dbReference type="GO" id="GO:0003677">
    <property type="term" value="F:DNA binding"/>
    <property type="evidence" value="ECO:0007669"/>
    <property type="project" value="UniProtKB-UniRule"/>
</dbReference>
<dbReference type="PROSITE" id="PS50071">
    <property type="entry name" value="HOMEOBOX_2"/>
    <property type="match status" value="1"/>
</dbReference>
<sequence>MVHNFSIQALIEDIPKSSESSKSEQSVFCMDNIVPYPPNLYVPPYFNVTHTLASLHRRQRRNRKNRRERTTFTSDQSVKLEIEYQRSEYITRSRRFTLAEMLKMSENQIKIWFQNRRAKDKRIEKAQIDQQLRLMTTFGNVNPIVQYDPCMILWKQAVDKSLQQTI</sequence>
<organism evidence="9">
    <name type="scientific">Hofstenia miamia</name>
    <name type="common">Three-banded panther worm</name>
    <dbReference type="NCBI Taxonomy" id="442651"/>
    <lineage>
        <taxon>Eukaryota</taxon>
        <taxon>Metazoa</taxon>
        <taxon>Xenacoelomorpha</taxon>
        <taxon>Acoelomorpha</taxon>
        <taxon>Acoela</taxon>
        <taxon>Hofsteniidae</taxon>
        <taxon>Hofstenia</taxon>
    </lineage>
</organism>
<evidence type="ECO:0000256" key="2">
    <source>
        <dbReference type="ARBA" id="ARBA00022473"/>
    </source>
</evidence>
<dbReference type="InterPro" id="IPR009057">
    <property type="entry name" value="Homeodomain-like_sf"/>
</dbReference>
<protein>
    <submittedName>
        <fullName evidence="9">Ro-2 protein</fullName>
    </submittedName>
</protein>
<dbReference type="PROSITE" id="PS00027">
    <property type="entry name" value="HOMEOBOX_1"/>
    <property type="match status" value="1"/>
</dbReference>
<feature type="DNA-binding region" description="Homeobox" evidence="6">
    <location>
        <begin position="65"/>
        <end position="124"/>
    </location>
</feature>
<name>A0A5P8I4L2_HOFMI</name>
<dbReference type="PRINTS" id="PR00024">
    <property type="entry name" value="HOMEOBOX"/>
</dbReference>
<keyword evidence="2" id="KW-0217">Developmental protein</keyword>
<dbReference type="SMART" id="SM00389">
    <property type="entry name" value="HOX"/>
    <property type="match status" value="1"/>
</dbReference>
<accession>A0A5P8I4L2</accession>
<dbReference type="EMBL" id="MN275829">
    <property type="protein sequence ID" value="QFQ66887.1"/>
    <property type="molecule type" value="mRNA"/>
</dbReference>
<proteinExistence type="evidence at transcript level"/>
<evidence type="ECO:0000256" key="4">
    <source>
        <dbReference type="ARBA" id="ARBA00023155"/>
    </source>
</evidence>
<dbReference type="GO" id="GO:0005634">
    <property type="term" value="C:nucleus"/>
    <property type="evidence" value="ECO:0007669"/>
    <property type="project" value="UniProtKB-SubCell"/>
</dbReference>
<feature type="domain" description="Homeobox" evidence="8">
    <location>
        <begin position="63"/>
        <end position="123"/>
    </location>
</feature>
<dbReference type="GO" id="GO:0048663">
    <property type="term" value="P:neuron fate commitment"/>
    <property type="evidence" value="ECO:0007669"/>
    <property type="project" value="UniProtKB-ARBA"/>
</dbReference>
<keyword evidence="4 6" id="KW-0371">Homeobox</keyword>
<dbReference type="PANTHER" id="PTHR24333:SF8">
    <property type="entry name" value="HOMEOBOX PROTEIN CEH-62"/>
    <property type="match status" value="1"/>
</dbReference>
<comment type="subcellular location">
    <subcellularLocation>
        <location evidence="1 6 7">Nucleus</location>
    </subcellularLocation>
</comment>
<evidence type="ECO:0000256" key="6">
    <source>
        <dbReference type="PROSITE-ProRule" id="PRU00108"/>
    </source>
</evidence>
<reference evidence="9" key="1">
    <citation type="journal article" date="2019" name="PLoS Genet.">
        <title>A small set of conserved genes, including sp5 and Hox, are activated by Wnt signaling in the posterior of planarians and acoels.</title>
        <authorList>
            <person name="Tewari A.G."/>
            <person name="Owen J.H."/>
            <person name="Petersen C.P."/>
            <person name="Wagner D.E."/>
            <person name="Reddien P.W."/>
        </authorList>
    </citation>
    <scope>NUCLEOTIDE SEQUENCE</scope>
</reference>
<dbReference type="InterPro" id="IPR001356">
    <property type="entry name" value="HD"/>
</dbReference>
<evidence type="ECO:0000259" key="8">
    <source>
        <dbReference type="PROSITE" id="PS50071"/>
    </source>
</evidence>
<dbReference type="FunFam" id="1.10.10.60:FF:000417">
    <property type="entry name" value="Even-skipped homeobox 1"/>
    <property type="match status" value="1"/>
</dbReference>
<evidence type="ECO:0000313" key="9">
    <source>
        <dbReference type="EMBL" id="QFQ66887.1"/>
    </source>
</evidence>
<evidence type="ECO:0000256" key="5">
    <source>
        <dbReference type="ARBA" id="ARBA00023242"/>
    </source>
</evidence>
<dbReference type="GO" id="GO:0000981">
    <property type="term" value="F:DNA-binding transcription factor activity, RNA polymerase II-specific"/>
    <property type="evidence" value="ECO:0007669"/>
    <property type="project" value="InterPro"/>
</dbReference>
<dbReference type="AlphaFoldDB" id="A0A5P8I4L2"/>
<dbReference type="Pfam" id="PF00046">
    <property type="entry name" value="Homeodomain"/>
    <property type="match status" value="1"/>
</dbReference>
<dbReference type="Gene3D" id="1.10.10.60">
    <property type="entry name" value="Homeodomain-like"/>
    <property type="match status" value="1"/>
</dbReference>
<dbReference type="InterPro" id="IPR017970">
    <property type="entry name" value="Homeobox_CS"/>
</dbReference>
<evidence type="ECO:0000256" key="3">
    <source>
        <dbReference type="ARBA" id="ARBA00023125"/>
    </source>
</evidence>
<keyword evidence="5 6" id="KW-0539">Nucleus</keyword>
<evidence type="ECO:0000256" key="7">
    <source>
        <dbReference type="RuleBase" id="RU000682"/>
    </source>
</evidence>
<dbReference type="InterPro" id="IPR020479">
    <property type="entry name" value="HD_metazoa"/>
</dbReference>
<evidence type="ECO:0000256" key="1">
    <source>
        <dbReference type="ARBA" id="ARBA00004123"/>
    </source>
</evidence>
<dbReference type="PANTHER" id="PTHR24333">
    <property type="entry name" value="HOMEO BOX HB9 LIKE A-RELATED"/>
    <property type="match status" value="1"/>
</dbReference>